<keyword evidence="4" id="KW-1133">Transmembrane helix</keyword>
<feature type="transmembrane region" description="Helical" evidence="4">
    <location>
        <begin position="291"/>
        <end position="313"/>
    </location>
</feature>
<feature type="transmembrane region" description="Helical" evidence="4">
    <location>
        <begin position="212"/>
        <end position="234"/>
    </location>
</feature>
<proteinExistence type="predicted"/>
<name>J4UGN7_TRIAS</name>
<dbReference type="Pfam" id="PF07690">
    <property type="entry name" value="MFS_1"/>
    <property type="match status" value="1"/>
</dbReference>
<evidence type="ECO:0000313" key="7">
    <source>
        <dbReference type="Proteomes" id="UP000002748"/>
    </source>
</evidence>
<dbReference type="Gene3D" id="1.20.1250.20">
    <property type="entry name" value="MFS general substrate transporter like domains"/>
    <property type="match status" value="2"/>
</dbReference>
<evidence type="ECO:0000256" key="2">
    <source>
        <dbReference type="ARBA" id="ARBA00022475"/>
    </source>
</evidence>
<sequence>MVLVDRSNRVLITSAVFLGLATVFVALRCISKFAIRRRADVDDWVTILAWVSITSCAPIASLWHLMSIPRPSRQSVIVQSATTGGFFAGCVPTQSATRASPVVAHRHTNWLLGAFTVKLRAPPSSLSFSDTRTRRSSADLQAFTVALNISIIYGATVGIGKPDSAIKSEWWAPLKKAFYVFPIFYHLSSAAAKSGALLLYIRMASAHVFLRYASYAVLAIVDIAGIVLVFLNIFQCRPISAAWDPTVQGQCFDLVTLFLSSAPVNILSDLAILILPLPIITGLRIERNAKIGLVLTFLCGAFVAIVDVVRIAYLQQALRVQISMQRGDTVSAKTGPPNFYWYTSYGVMWSAIECSVRVMCCCALVMKPLIQRVRPRSLSRSSQSRSRQIGSGPLLSRGSAQGGSGGAHQDDSYISEPGVKSPRNQPLQAILEVDAGVPDEDQMDIMQFFANGPPDTHHHHHRSPPASPSKRFSARLPSIPTLGGMGGTTSSSAETQTTSGDQSEGEPPVPVSPKANVFGVPLAKPDSRVSEVQASLMAMPLRWITNNSANVPPEHIQQPTNNFFDFVQMGGRKPLTQLTAKEAWWPILFVSILFFLWGFSYGLLGVLNDKILQVIGKSDSRAIALQNSYWLGYIIGPLTFGLYVLPRYGFKVTFMTGLVIYGCGAMAFWPSSVLVSYGGFFFSNICIAIGLSVLETAANPFIAIAGPGHLSEARLNFSQGIQAVGSIFSPILATKVLFNHLNDRGSLFDVQWCYLAVALFVLLLALVFFYVPLSEATDEELQQQTDERLANANLSPSARAYGMPARWFVIGAGCFVMSCYVGQQESISYWWHDLIQLMRPNTDDSWDLFIGHCLFAASRFIASGVCYLGFTPRLILNVCCAATFITSLLAMLLKPGKGSFACLLLAMFFEGPVFPTLFATALRDQGRRTKMASIALTASIGFTVVWESINYGIWRGTGKDVRSTLILVVVLCGVQSIYPAMLALSPTLRRWVDPRWSISRTPRPGSQPAPASPPDSDPSVMEKTPSSPPSPAKKPLQPMPSPDGNGEPSDADLAGLGVVGALEFKI</sequence>
<feature type="transmembrane region" description="Helical" evidence="4">
    <location>
        <begin position="848"/>
        <end position="867"/>
    </location>
</feature>
<keyword evidence="4" id="KW-0472">Membrane</keyword>
<dbReference type="EMBL" id="ALBS01000096">
    <property type="protein sequence ID" value="EJT50640.1"/>
    <property type="molecule type" value="Genomic_DNA"/>
</dbReference>
<dbReference type="InterPro" id="IPR011701">
    <property type="entry name" value="MFS"/>
</dbReference>
<feature type="region of interest" description="Disordered" evidence="3">
    <location>
        <begin position="999"/>
        <end position="1054"/>
    </location>
</feature>
<dbReference type="GO" id="GO:0005886">
    <property type="term" value="C:plasma membrane"/>
    <property type="evidence" value="ECO:0007669"/>
    <property type="project" value="UniProtKB-SubCell"/>
</dbReference>
<comment type="caution">
    <text evidence="6">The sequence shown here is derived from an EMBL/GenBank/DDBJ whole genome shotgun (WGS) entry which is preliminary data.</text>
</comment>
<dbReference type="RefSeq" id="XP_014181814.1">
    <property type="nucleotide sequence ID" value="XM_014326339.1"/>
</dbReference>
<organism evidence="6 7">
    <name type="scientific">Trichosporon asahii var. asahii (strain ATCC 90039 / CBS 2479 / JCM 2466 / KCTC 7840 / NBRC 103889/ NCYC 2677 / UAMH 7654)</name>
    <name type="common">Yeast</name>
    <dbReference type="NCBI Taxonomy" id="1186058"/>
    <lineage>
        <taxon>Eukaryota</taxon>
        <taxon>Fungi</taxon>
        <taxon>Dikarya</taxon>
        <taxon>Basidiomycota</taxon>
        <taxon>Agaricomycotina</taxon>
        <taxon>Tremellomycetes</taxon>
        <taxon>Trichosporonales</taxon>
        <taxon>Trichosporonaceae</taxon>
        <taxon>Trichosporon</taxon>
    </lineage>
</organism>
<feature type="compositionally biased region" description="Low complexity" evidence="3">
    <location>
        <begin position="376"/>
        <end position="388"/>
    </location>
</feature>
<evidence type="ECO:0000259" key="5">
    <source>
        <dbReference type="Pfam" id="PF20684"/>
    </source>
</evidence>
<feature type="transmembrane region" description="Helical" evidence="4">
    <location>
        <begin position="752"/>
        <end position="771"/>
    </location>
</feature>
<feature type="transmembrane region" description="Helical" evidence="4">
    <location>
        <begin position="254"/>
        <end position="279"/>
    </location>
</feature>
<protein>
    <recommendedName>
        <fullName evidence="5">Rhodopsin domain-containing protein</fullName>
    </recommendedName>
</protein>
<dbReference type="GO" id="GO:0022857">
    <property type="term" value="F:transmembrane transporter activity"/>
    <property type="evidence" value="ECO:0007669"/>
    <property type="project" value="InterPro"/>
</dbReference>
<dbReference type="PANTHER" id="PTHR43702:SF13">
    <property type="entry name" value="MONOSACCHARIDE TRANSPORTER, PUTATIVE (AFU_ORTHOLOGUE AFUA_4G06630)-RELATED"/>
    <property type="match status" value="1"/>
</dbReference>
<feature type="domain" description="Rhodopsin" evidence="5">
    <location>
        <begin position="142"/>
        <end position="372"/>
    </location>
</feature>
<dbReference type="InterPro" id="IPR036259">
    <property type="entry name" value="MFS_trans_sf"/>
</dbReference>
<feature type="region of interest" description="Disordered" evidence="3">
    <location>
        <begin position="376"/>
        <end position="424"/>
    </location>
</feature>
<evidence type="ECO:0000313" key="6">
    <source>
        <dbReference type="EMBL" id="EJT50640.1"/>
    </source>
</evidence>
<feature type="compositionally biased region" description="Pro residues" evidence="3">
    <location>
        <begin position="1005"/>
        <end position="1016"/>
    </location>
</feature>
<dbReference type="OrthoDB" id="2562510at2759"/>
<dbReference type="InterPro" id="IPR049326">
    <property type="entry name" value="Rhodopsin_dom_fungi"/>
</dbReference>
<dbReference type="KEGG" id="tasa:A1Q1_08192"/>
<feature type="transmembrane region" description="Helical" evidence="4">
    <location>
        <begin position="874"/>
        <end position="892"/>
    </location>
</feature>
<feature type="transmembrane region" description="Helical" evidence="4">
    <location>
        <begin position="179"/>
        <end position="200"/>
    </location>
</feature>
<feature type="transmembrane region" description="Helical" evidence="4">
    <location>
        <begin position="12"/>
        <end position="35"/>
    </location>
</feature>
<dbReference type="Proteomes" id="UP000002748">
    <property type="component" value="Unassembled WGS sequence"/>
</dbReference>
<evidence type="ECO:0000256" key="3">
    <source>
        <dbReference type="SAM" id="MobiDB-lite"/>
    </source>
</evidence>
<dbReference type="VEuPathDB" id="FungiDB:A1Q1_08192"/>
<feature type="transmembrane region" description="Helical" evidence="4">
    <location>
        <begin position="675"/>
        <end position="694"/>
    </location>
</feature>
<gene>
    <name evidence="6" type="ORF">A1Q1_08192</name>
</gene>
<feature type="transmembrane region" description="Helical" evidence="4">
    <location>
        <begin position="627"/>
        <end position="645"/>
    </location>
</feature>
<feature type="compositionally biased region" description="Pro residues" evidence="3">
    <location>
        <begin position="1026"/>
        <end position="1041"/>
    </location>
</feature>
<evidence type="ECO:0000256" key="4">
    <source>
        <dbReference type="SAM" id="Phobius"/>
    </source>
</evidence>
<evidence type="ECO:0000256" key="1">
    <source>
        <dbReference type="ARBA" id="ARBA00004429"/>
    </source>
</evidence>
<comment type="subcellular location">
    <subcellularLocation>
        <location evidence="1">Cell inner membrane</location>
        <topology evidence="1">Multi-pass membrane protein</topology>
    </subcellularLocation>
</comment>
<dbReference type="PANTHER" id="PTHR43702">
    <property type="entry name" value="L-FUCOSE-PROTON SYMPORTER"/>
    <property type="match status" value="1"/>
</dbReference>
<feature type="transmembrane region" description="Helical" evidence="4">
    <location>
        <begin position="898"/>
        <end position="922"/>
    </location>
</feature>
<dbReference type="GeneID" id="25991704"/>
<feature type="transmembrane region" description="Helical" evidence="4">
    <location>
        <begin position="652"/>
        <end position="669"/>
    </location>
</feature>
<reference evidence="6 7" key="1">
    <citation type="journal article" date="2012" name="Eukaryot. Cell">
        <title>Draft genome sequence of CBS 2479, the standard type strain of Trichosporon asahii.</title>
        <authorList>
            <person name="Yang R.Y."/>
            <person name="Li H.T."/>
            <person name="Zhu H."/>
            <person name="Zhou G.P."/>
            <person name="Wang M."/>
            <person name="Wang L."/>
        </authorList>
    </citation>
    <scope>NUCLEOTIDE SEQUENCE [LARGE SCALE GENOMIC DNA]</scope>
    <source>
        <strain evidence="7">ATCC 90039 / CBS 2479 / JCM 2466 / KCTC 7840 / NCYC 2677 / UAMH 7654</strain>
    </source>
</reference>
<feature type="region of interest" description="Disordered" evidence="3">
    <location>
        <begin position="447"/>
        <end position="515"/>
    </location>
</feature>
<dbReference type="HOGENOM" id="CLU_006746_1_0_1"/>
<dbReference type="AlphaFoldDB" id="J4UGN7"/>
<dbReference type="InterPro" id="IPR050375">
    <property type="entry name" value="MFS_TsgA-like"/>
</dbReference>
<dbReference type="Pfam" id="PF20684">
    <property type="entry name" value="Fung_rhodopsin"/>
    <property type="match status" value="1"/>
</dbReference>
<feature type="compositionally biased region" description="Low complexity" evidence="3">
    <location>
        <begin position="488"/>
        <end position="500"/>
    </location>
</feature>
<feature type="transmembrane region" description="Helical" evidence="4">
    <location>
        <begin position="965"/>
        <end position="985"/>
    </location>
</feature>
<accession>J4UGN7</accession>
<dbReference type="SUPFAM" id="SSF103473">
    <property type="entry name" value="MFS general substrate transporter"/>
    <property type="match status" value="1"/>
</dbReference>
<feature type="transmembrane region" description="Helical" evidence="4">
    <location>
        <begin position="140"/>
        <end position="159"/>
    </location>
</feature>
<keyword evidence="4" id="KW-0812">Transmembrane</keyword>
<feature type="transmembrane region" description="Helical" evidence="4">
    <location>
        <begin position="934"/>
        <end position="953"/>
    </location>
</feature>
<feature type="transmembrane region" description="Helical" evidence="4">
    <location>
        <begin position="583"/>
        <end position="607"/>
    </location>
</feature>
<keyword evidence="2" id="KW-1003">Cell membrane</keyword>